<protein>
    <recommendedName>
        <fullName evidence="2">PTC1-like winged helix-turn-helix domain-containing protein</fullName>
    </recommendedName>
</protein>
<dbReference type="InterPro" id="IPR044221">
    <property type="entry name" value="DYAD/AMEIOTIC1"/>
</dbReference>
<dbReference type="Proteomes" id="UP000886885">
    <property type="component" value="Chromosome 3D"/>
</dbReference>
<reference evidence="3" key="1">
    <citation type="journal article" date="2020" name="bioRxiv">
        <title>Hybrid origin of Populus tomentosa Carr. identified through genome sequencing and phylogenomic analysis.</title>
        <authorList>
            <person name="An X."/>
            <person name="Gao K."/>
            <person name="Chen Z."/>
            <person name="Li J."/>
            <person name="Yang X."/>
            <person name="Yang X."/>
            <person name="Zhou J."/>
            <person name="Guo T."/>
            <person name="Zhao T."/>
            <person name="Huang S."/>
            <person name="Miao D."/>
            <person name="Khan W.U."/>
            <person name="Rao P."/>
            <person name="Ye M."/>
            <person name="Lei B."/>
            <person name="Liao W."/>
            <person name="Wang J."/>
            <person name="Ji L."/>
            <person name="Li Y."/>
            <person name="Guo B."/>
            <person name="Mustafa N.S."/>
            <person name="Li S."/>
            <person name="Yun Q."/>
            <person name="Keller S.R."/>
            <person name="Mao J."/>
            <person name="Zhang R."/>
            <person name="Strauss S.H."/>
        </authorList>
    </citation>
    <scope>NUCLEOTIDE SEQUENCE</scope>
    <source>
        <strain evidence="3">GM15</strain>
        <tissue evidence="3">Leaf</tissue>
    </source>
</reference>
<sequence>MRQPRASPIILTSKHPPRGQKLQRNAPSLLVSQQKNLPRPSLCVFSQAVFSCSPNNPSQAAFETEIETEKNMTTMELVDVAVIDHPSLLLVLVVAMSFSTLRALVSDQNKEISDYSLFSMLNNEDPAEHIKVSSFYEVDHSKLPHKSPDQLNKTRVVMVNEKTRMRVSLRFPSINSLRFYFNEIEAINYKKDMKTKKKQLPAFDEKYMIGSEVAAEALYRRISSQEMADKSYSWSFWMVIHPSVSPRKVSYSPTSTHVNKFVGARKVSLMSELSGTGMVKWGQRRQVRFLAKHVEDKREIVTASKDLIKSEEEKDSDGSDDDTDEEGEEEVDVKLAVNKSSEAKRKLRKRKFQGGSGISKLSPKKKRRKIEKKNQIVVYRQKKNKLIKNSIDRWSAGRYKLAEENMLKVMKEQNAVFRRPILRPELRAEARKLIGDTGLLDHLLKHMSGKVAPGGEERFRRRHNADGAMEYWLEKADLVDIRKEAGVQDPYWTPPPGWKPGDNPSQDPVCAGEIKELREEIAKIKGEMEAMVSKKHGEELAMVAAPNYSPTSQDMEHDNLLIPLKEMYNDLVNKKVKMEEQLKEISESLYGMKEEMEKLKTRVEKSNRAESTEKPALLMGSTESITPEGTGRKGKGVMHQEKEATDLGESAQEQCKSSSGGIIAPGTESPAPTEDRAAKIERLKSGFRICKPQGSFLWPDMTTSTPHRQVVVLLEDLSAVHTPPSVSSTTPKQSHFLFAPPSQTHTPHRAFPVKPLAERRPVTIPQSTAATTPTTCPPLDQMTHSQYENSSISTSTTITTATKTPLINLNEPLNTNQTDDYGLFCGSQSHAEASPHPVAFQRRHHQDVTTSIAMPSLGATKKGMMSQREEGDRRKGMIRYCEQCEQQQGCSSASSIASSSLPMGKGTWLALATSKASVEHKSKRG</sequence>
<comment type="caution">
    <text evidence="3">The sequence shown here is derived from an EMBL/GenBank/DDBJ whole genome shotgun (WGS) entry which is preliminary data.</text>
</comment>
<evidence type="ECO:0000259" key="2">
    <source>
        <dbReference type="Pfam" id="PF25874"/>
    </source>
</evidence>
<feature type="domain" description="PTC1-like winged helix-turn-helix" evidence="2">
    <location>
        <begin position="393"/>
        <end position="475"/>
    </location>
</feature>
<feature type="region of interest" description="Disordered" evidence="1">
    <location>
        <begin position="1"/>
        <end position="22"/>
    </location>
</feature>
<evidence type="ECO:0000256" key="1">
    <source>
        <dbReference type="SAM" id="MobiDB-lite"/>
    </source>
</evidence>
<feature type="region of interest" description="Disordered" evidence="1">
    <location>
        <begin position="344"/>
        <end position="373"/>
    </location>
</feature>
<dbReference type="OrthoDB" id="515863at2759"/>
<proteinExistence type="predicted"/>
<feature type="compositionally biased region" description="Acidic residues" evidence="1">
    <location>
        <begin position="313"/>
        <end position="331"/>
    </location>
</feature>
<feature type="compositionally biased region" description="Basic and acidic residues" evidence="1">
    <location>
        <begin position="601"/>
        <end position="613"/>
    </location>
</feature>
<dbReference type="PANTHER" id="PTHR46740:SF2">
    <property type="entry name" value="PROTEIN DYAD"/>
    <property type="match status" value="1"/>
</dbReference>
<evidence type="ECO:0000313" key="3">
    <source>
        <dbReference type="EMBL" id="KAG6780892.1"/>
    </source>
</evidence>
<dbReference type="AlphaFoldDB" id="A0A8X8D7V1"/>
<accession>A0A8X8D7V1</accession>
<dbReference type="GO" id="GO:0007131">
    <property type="term" value="P:reciprocal meiotic recombination"/>
    <property type="evidence" value="ECO:0007669"/>
    <property type="project" value="InterPro"/>
</dbReference>
<dbReference type="GO" id="GO:0051177">
    <property type="term" value="P:meiotic sister chromatid cohesion"/>
    <property type="evidence" value="ECO:0007669"/>
    <property type="project" value="InterPro"/>
</dbReference>
<gene>
    <name evidence="3" type="ORF">POTOM_013771</name>
</gene>
<dbReference type="EMBL" id="JAAWWB010000006">
    <property type="protein sequence ID" value="KAG6780892.1"/>
    <property type="molecule type" value="Genomic_DNA"/>
</dbReference>
<organism evidence="3 4">
    <name type="scientific">Populus tomentosa</name>
    <name type="common">Chinese white poplar</name>
    <dbReference type="NCBI Taxonomy" id="118781"/>
    <lineage>
        <taxon>Eukaryota</taxon>
        <taxon>Viridiplantae</taxon>
        <taxon>Streptophyta</taxon>
        <taxon>Embryophyta</taxon>
        <taxon>Tracheophyta</taxon>
        <taxon>Spermatophyta</taxon>
        <taxon>Magnoliopsida</taxon>
        <taxon>eudicotyledons</taxon>
        <taxon>Gunneridae</taxon>
        <taxon>Pentapetalae</taxon>
        <taxon>rosids</taxon>
        <taxon>fabids</taxon>
        <taxon>Malpighiales</taxon>
        <taxon>Salicaceae</taxon>
        <taxon>Saliceae</taxon>
        <taxon>Populus</taxon>
    </lineage>
</organism>
<evidence type="ECO:0000313" key="4">
    <source>
        <dbReference type="Proteomes" id="UP000886885"/>
    </source>
</evidence>
<dbReference type="InterPro" id="IPR059080">
    <property type="entry name" value="WHD_PTC1"/>
</dbReference>
<feature type="compositionally biased region" description="Basic residues" evidence="1">
    <location>
        <begin position="362"/>
        <end position="371"/>
    </location>
</feature>
<keyword evidence="4" id="KW-1185">Reference proteome</keyword>
<name>A0A8X8D7V1_POPTO</name>
<feature type="compositionally biased region" description="Low complexity" evidence="1">
    <location>
        <begin position="766"/>
        <end position="778"/>
    </location>
</feature>
<dbReference type="Pfam" id="PF25874">
    <property type="entry name" value="WHD_plant_repro"/>
    <property type="match status" value="1"/>
</dbReference>
<dbReference type="PANTHER" id="PTHR46740">
    <property type="entry name" value="PROTEIN DYAD"/>
    <property type="match status" value="1"/>
</dbReference>
<feature type="region of interest" description="Disordered" evidence="1">
    <location>
        <begin position="305"/>
        <end position="332"/>
    </location>
</feature>
<feature type="region of interest" description="Disordered" evidence="1">
    <location>
        <begin position="601"/>
        <end position="636"/>
    </location>
</feature>
<feature type="region of interest" description="Disordered" evidence="1">
    <location>
        <begin position="766"/>
        <end position="790"/>
    </location>
</feature>